<dbReference type="RefSeq" id="WP_015067180.1">
    <property type="nucleotide sequence ID" value="NZ_CP013928.1"/>
</dbReference>
<organism evidence="1 2">
    <name type="scientific">Alteromonas mediterranea</name>
    <dbReference type="NCBI Taxonomy" id="314275"/>
    <lineage>
        <taxon>Bacteria</taxon>
        <taxon>Pseudomonadati</taxon>
        <taxon>Pseudomonadota</taxon>
        <taxon>Gammaproteobacteria</taxon>
        <taxon>Alteromonadales</taxon>
        <taxon>Alteromonadaceae</taxon>
        <taxon>Alteromonas/Salinimonas group</taxon>
        <taxon>Alteromonas</taxon>
    </lineage>
</organism>
<dbReference type="Proteomes" id="UP000061468">
    <property type="component" value="Chromosome"/>
</dbReference>
<protein>
    <submittedName>
        <fullName evidence="1">Uncharacterized protein</fullName>
    </submittedName>
</protein>
<sequence>MKNWIFIFAICFLVIGCTSTNKPPKSAGKGMLLMSTDTSYIVDGKQIDKTNGEAFLSALDATGFKKLIVIERDIKGLLRLREQLKAKGYSLYYIDSERRVKAVSL</sequence>
<gene>
    <name evidence="1" type="ORF">AV942_09965</name>
</gene>
<evidence type="ECO:0000313" key="2">
    <source>
        <dbReference type="Proteomes" id="UP000061468"/>
    </source>
</evidence>
<dbReference type="PROSITE" id="PS51257">
    <property type="entry name" value="PROKAR_LIPOPROTEIN"/>
    <property type="match status" value="1"/>
</dbReference>
<dbReference type="AlphaFoldDB" id="A0AAC8XJT0"/>
<evidence type="ECO:0000313" key="1">
    <source>
        <dbReference type="EMBL" id="AMJ78588.1"/>
    </source>
</evidence>
<reference evidence="1 2" key="1">
    <citation type="submission" date="2015-12" db="EMBL/GenBank/DDBJ databases">
        <title>Intraspecies pangenome expansion in the marine bacterium Alteromonas.</title>
        <authorList>
            <person name="Lopez-Perez M."/>
            <person name="Rodriguez-Valera F."/>
        </authorList>
    </citation>
    <scope>NUCLEOTIDE SEQUENCE [LARGE SCALE GENOMIC DNA]</scope>
    <source>
        <strain evidence="1 2">UM8</strain>
    </source>
</reference>
<dbReference type="EMBL" id="CP013928">
    <property type="protein sequence ID" value="AMJ78588.1"/>
    <property type="molecule type" value="Genomic_DNA"/>
</dbReference>
<accession>A0AAC8XJT0</accession>
<proteinExistence type="predicted"/>
<name>A0AAC8XJT0_9ALTE</name>